<evidence type="ECO:0000256" key="4">
    <source>
        <dbReference type="PROSITE-ProRule" id="PRU00510"/>
    </source>
</evidence>
<proteinExistence type="predicted"/>
<dbReference type="OrthoDB" id="962301at2"/>
<dbReference type="Pfam" id="PF01258">
    <property type="entry name" value="zf-dskA_traR"/>
    <property type="match status" value="1"/>
</dbReference>
<dbReference type="RefSeq" id="WP_102825510.1">
    <property type="nucleotide sequence ID" value="NZ_CP139348.1"/>
</dbReference>
<dbReference type="EMBL" id="POUN01000004">
    <property type="protein sequence ID" value="PNF79620.1"/>
    <property type="molecule type" value="Genomic_DNA"/>
</dbReference>
<dbReference type="PANTHER" id="PTHR38777">
    <property type="entry name" value="FELS-2 PROPHAGE PROTEIN"/>
    <property type="match status" value="1"/>
</dbReference>
<protein>
    <recommendedName>
        <fullName evidence="5">Zinc finger DksA/TraR C4-type domain-containing protein</fullName>
    </recommendedName>
</protein>
<dbReference type="GO" id="GO:1900378">
    <property type="term" value="P:positive regulation of secondary metabolite biosynthetic process"/>
    <property type="evidence" value="ECO:0007669"/>
    <property type="project" value="TreeGrafter"/>
</dbReference>
<dbReference type="Gene3D" id="1.20.120.910">
    <property type="entry name" value="DksA, coiled-coil domain"/>
    <property type="match status" value="1"/>
</dbReference>
<evidence type="ECO:0000256" key="2">
    <source>
        <dbReference type="ARBA" id="ARBA00022771"/>
    </source>
</evidence>
<organism evidence="6 7">
    <name type="scientific">Stutzerimonas stutzeri</name>
    <name type="common">Pseudomonas stutzeri</name>
    <dbReference type="NCBI Taxonomy" id="316"/>
    <lineage>
        <taxon>Bacteria</taxon>
        <taxon>Pseudomonadati</taxon>
        <taxon>Pseudomonadota</taxon>
        <taxon>Gammaproteobacteria</taxon>
        <taxon>Pseudomonadales</taxon>
        <taxon>Pseudomonadaceae</taxon>
        <taxon>Stutzerimonas</taxon>
    </lineage>
</organism>
<dbReference type="InterPro" id="IPR000962">
    <property type="entry name" value="Znf_DskA_TraR"/>
</dbReference>
<evidence type="ECO:0000259" key="5">
    <source>
        <dbReference type="Pfam" id="PF01258"/>
    </source>
</evidence>
<sequence>MDERAFELAQQRELEDREAAIARRARYEGVSLSECEGCGDEIPPARREAVKGCRLCIACQADEDKRNAGVRRG</sequence>
<name>A0A2N8RZ23_STUST</name>
<accession>A0A2N8RZ23</accession>
<dbReference type="AlphaFoldDB" id="A0A2N8RZ23"/>
<dbReference type="Proteomes" id="UP000235925">
    <property type="component" value="Unassembled WGS sequence"/>
</dbReference>
<evidence type="ECO:0000313" key="6">
    <source>
        <dbReference type="EMBL" id="PNF79620.1"/>
    </source>
</evidence>
<evidence type="ECO:0000256" key="1">
    <source>
        <dbReference type="ARBA" id="ARBA00022723"/>
    </source>
</evidence>
<dbReference type="SUPFAM" id="SSF57716">
    <property type="entry name" value="Glucocorticoid receptor-like (DNA-binding domain)"/>
    <property type="match status" value="1"/>
</dbReference>
<evidence type="ECO:0000313" key="7">
    <source>
        <dbReference type="Proteomes" id="UP000235925"/>
    </source>
</evidence>
<keyword evidence="3" id="KW-0862">Zinc</keyword>
<comment type="caution">
    <text evidence="6">The sequence shown here is derived from an EMBL/GenBank/DDBJ whole genome shotgun (WGS) entry which is preliminary data.</text>
</comment>
<dbReference type="GO" id="GO:0008270">
    <property type="term" value="F:zinc ion binding"/>
    <property type="evidence" value="ECO:0007669"/>
    <property type="project" value="UniProtKB-KW"/>
</dbReference>
<gene>
    <name evidence="6" type="ORF">CXK92_13305</name>
</gene>
<dbReference type="PROSITE" id="PS51128">
    <property type="entry name" value="ZF_DKSA_2"/>
    <property type="match status" value="1"/>
</dbReference>
<keyword evidence="1" id="KW-0479">Metal-binding</keyword>
<evidence type="ECO:0000256" key="3">
    <source>
        <dbReference type="ARBA" id="ARBA00022833"/>
    </source>
</evidence>
<keyword evidence="2" id="KW-0863">Zinc-finger</keyword>
<feature type="domain" description="Zinc finger DksA/TraR C4-type" evidence="5">
    <location>
        <begin position="34"/>
        <end position="64"/>
    </location>
</feature>
<dbReference type="PANTHER" id="PTHR38777:SF1">
    <property type="entry name" value="DNAK SUPPRESSOR PROTEIN"/>
    <property type="match status" value="1"/>
</dbReference>
<feature type="zinc finger region" description="dksA C4-type" evidence="4">
    <location>
        <begin position="35"/>
        <end position="59"/>
    </location>
</feature>
<reference evidence="6 7" key="1">
    <citation type="submission" date="2018-01" db="EMBL/GenBank/DDBJ databases">
        <title>Denitrification phenotypes of diverse strains of Pseudomonas stutzeri.</title>
        <authorList>
            <person name="Milligan D.A."/>
            <person name="Bergaust L."/>
            <person name="Bakken L.R."/>
            <person name="Frostegard A."/>
        </authorList>
    </citation>
    <scope>NUCLEOTIDE SEQUENCE [LARGE SCALE GENOMIC DNA]</scope>
    <source>
        <strain evidence="6 7">KC</strain>
    </source>
</reference>